<dbReference type="AlphaFoldDB" id="W9SF78"/>
<organism evidence="1 2">
    <name type="scientific">Morus notabilis</name>
    <dbReference type="NCBI Taxonomy" id="981085"/>
    <lineage>
        <taxon>Eukaryota</taxon>
        <taxon>Viridiplantae</taxon>
        <taxon>Streptophyta</taxon>
        <taxon>Embryophyta</taxon>
        <taxon>Tracheophyta</taxon>
        <taxon>Spermatophyta</taxon>
        <taxon>Magnoliopsida</taxon>
        <taxon>eudicotyledons</taxon>
        <taxon>Gunneridae</taxon>
        <taxon>Pentapetalae</taxon>
        <taxon>rosids</taxon>
        <taxon>fabids</taxon>
        <taxon>Rosales</taxon>
        <taxon>Moraceae</taxon>
        <taxon>Moreae</taxon>
        <taxon>Morus</taxon>
    </lineage>
</organism>
<gene>
    <name evidence="1" type="ORF">L484_000503</name>
</gene>
<proteinExistence type="predicted"/>
<evidence type="ECO:0000313" key="2">
    <source>
        <dbReference type="Proteomes" id="UP000030645"/>
    </source>
</evidence>
<protein>
    <submittedName>
        <fullName evidence="1">Uncharacterized protein</fullName>
    </submittedName>
</protein>
<reference evidence="2" key="1">
    <citation type="submission" date="2013-01" db="EMBL/GenBank/DDBJ databases">
        <title>Draft Genome Sequence of a Mulberry Tree, Morus notabilis C.K. Schneid.</title>
        <authorList>
            <person name="He N."/>
            <person name="Zhao S."/>
        </authorList>
    </citation>
    <scope>NUCLEOTIDE SEQUENCE</scope>
</reference>
<name>W9SF78_9ROSA</name>
<keyword evidence="2" id="KW-1185">Reference proteome</keyword>
<dbReference type="EMBL" id="KE625390">
    <property type="protein sequence ID" value="EXC52585.1"/>
    <property type="molecule type" value="Genomic_DNA"/>
</dbReference>
<accession>W9SF78</accession>
<evidence type="ECO:0000313" key="1">
    <source>
        <dbReference type="EMBL" id="EXC52585.1"/>
    </source>
</evidence>
<dbReference type="Proteomes" id="UP000030645">
    <property type="component" value="Unassembled WGS sequence"/>
</dbReference>
<sequence>MNDLEKLMDDFKKIEHRLDGIKDTLRNLPQMIVVMVLEGRHGGVPRPDLQENRTTTIGESFEMARRMTTAVGMTCASWSEANRIYAMNFLANLGFQISSTQSKWFVGGLLPATTSDDKPRSTAT</sequence>